<evidence type="ECO:0000313" key="2">
    <source>
        <dbReference type="EMBL" id="KYN38387.1"/>
    </source>
</evidence>
<feature type="compositionally biased region" description="Polar residues" evidence="1">
    <location>
        <begin position="734"/>
        <end position="754"/>
    </location>
</feature>
<dbReference type="STRING" id="34720.A0A195FDV5"/>
<feature type="compositionally biased region" description="Polar residues" evidence="1">
    <location>
        <begin position="28"/>
        <end position="38"/>
    </location>
</feature>
<feature type="region of interest" description="Disordered" evidence="1">
    <location>
        <begin position="734"/>
        <end position="755"/>
    </location>
</feature>
<proteinExistence type="predicted"/>
<dbReference type="EMBL" id="KQ981673">
    <property type="protein sequence ID" value="KYN38387.1"/>
    <property type="molecule type" value="Genomic_DNA"/>
</dbReference>
<accession>A0A195FDV5</accession>
<feature type="region of interest" description="Disordered" evidence="1">
    <location>
        <begin position="953"/>
        <end position="978"/>
    </location>
</feature>
<feature type="region of interest" description="Disordered" evidence="1">
    <location>
        <begin position="170"/>
        <end position="191"/>
    </location>
</feature>
<reference evidence="2 3" key="1">
    <citation type="submission" date="2016-03" db="EMBL/GenBank/DDBJ databases">
        <title>Trachymyrmex septentrionalis WGS genome.</title>
        <authorList>
            <person name="Nygaard S."/>
            <person name="Hu H."/>
            <person name="Boomsma J."/>
            <person name="Zhang G."/>
        </authorList>
    </citation>
    <scope>NUCLEOTIDE SEQUENCE [LARGE SCALE GENOMIC DNA]</scope>
    <source>
        <strain evidence="2">Tsep2-gDNA-1</strain>
        <tissue evidence="2">Whole body</tissue>
    </source>
</reference>
<feature type="compositionally biased region" description="Low complexity" evidence="1">
    <location>
        <begin position="1"/>
        <end position="20"/>
    </location>
</feature>
<gene>
    <name evidence="2" type="ORF">ALC56_07428</name>
</gene>
<name>A0A195FDV5_9HYME</name>
<feature type="region of interest" description="Disordered" evidence="1">
    <location>
        <begin position="692"/>
        <end position="722"/>
    </location>
</feature>
<feature type="compositionally biased region" description="Polar residues" evidence="1">
    <location>
        <begin position="1065"/>
        <end position="1075"/>
    </location>
</feature>
<feature type="region of interest" description="Disordered" evidence="1">
    <location>
        <begin position="551"/>
        <end position="605"/>
    </location>
</feature>
<feature type="region of interest" description="Disordered" evidence="1">
    <location>
        <begin position="997"/>
        <end position="1172"/>
    </location>
</feature>
<protein>
    <submittedName>
        <fullName evidence="2">Uncharacterized protein</fullName>
    </submittedName>
</protein>
<feature type="region of interest" description="Disordered" evidence="1">
    <location>
        <begin position="770"/>
        <end position="930"/>
    </location>
</feature>
<evidence type="ECO:0000256" key="1">
    <source>
        <dbReference type="SAM" id="MobiDB-lite"/>
    </source>
</evidence>
<keyword evidence="3" id="KW-1185">Reference proteome</keyword>
<feature type="compositionally biased region" description="Basic and acidic residues" evidence="1">
    <location>
        <begin position="552"/>
        <end position="565"/>
    </location>
</feature>
<feature type="compositionally biased region" description="Low complexity" evidence="1">
    <location>
        <begin position="479"/>
        <end position="489"/>
    </location>
</feature>
<feature type="compositionally biased region" description="Polar residues" evidence="1">
    <location>
        <begin position="179"/>
        <end position="191"/>
    </location>
</feature>
<feature type="region of interest" description="Disordered" evidence="1">
    <location>
        <begin position="1"/>
        <end position="67"/>
    </location>
</feature>
<feature type="compositionally biased region" description="Polar residues" evidence="1">
    <location>
        <begin position="1037"/>
        <end position="1047"/>
    </location>
</feature>
<feature type="compositionally biased region" description="Polar residues" evidence="1">
    <location>
        <begin position="439"/>
        <end position="448"/>
    </location>
</feature>
<sequence length="1199" mass="134188">MEVAEASGLTSDASLSTSADSPDDASSETHNGPTTLTGESLPRAGEDATGENPVDVRPTTSNGDATGVRCEEAAKSSSLTDNGPRVLQTPLAFTIDFGNKEVDTAKYQNLFERYNARHRRNLSTSKVLKIPSPYTSHKYIFKFNHAILYVSNLLIVSSITVDWHQLRAKNSSRAHSNTKKSTNEQVDPSHQNKQYLMTRSCDDELRHNKLSFQGLSLELETNENIYWTSQRSATINDLSRIQINNYDDDENEKRYTKNIEYIDVNHECKEVNNVDDNKVSNMNYLHDDFNTNERENNLLSDQREQFVSYAMDLNADNITDTNLDVFNVSNVDANSDGAVSEAGTYTIHKDYTDEEKARMDIDKVFSVGVLTEDESNEAYMSISRDNNAWISEWATQVAEHNSLPPIIGGSTGRTPPLSPTKIPSPIHARSQRMSRNRYEQSPDNNLDTDSYVRIKERLGLVSNQHQIIDSGGESDDDTSNSYNTPPNSSQRTPVHNTVIRRGSLSESLFRRANSNENRRSVRKYLSSAKSKTADINVELLKSPSQVLSPLNLERRSSSLDRKEYASDTTESNTSKKNSAKYKEDLKHMNSPILSRLRPPTPKLTTSPIVSRKAVITKILNSPMLDRPKHLAKSSQAKNIGYFTCVENSPYMLRKSNSTTNYHEGTSYFDKDMPIKTPSMLRNSPELQRHLNIQRSSSNASIRNMKSQNLMSRRSSFNSDIDRISSRGKYTSVVASDSSSEAGEQQRKSPLTPISSGIKLNRTFSIRRARLNCESDTTPNTTPEERRRRAQSEVKTVAPVNKQQSYHRIRTNSVGAHNKELSKKSETTKFRAPSISRTDTGRFSMRAPKTTHHPPLSPKTNQKPSKDHKKSGRSNSTLTSKEVEFQNWKRRKSYDPMKAAAEGRKKLIDSTKKHHSTEDGSGNHDNSVLRSASFHGTGGALSLANDWSDNELNYCYEDNQVPPPSSPQLESDSDLETSSYLQTTQNVVSAMSARMTGYRPPLVSDNESDEDTSHSLHQNISKGLRHPSDTESSDEQHPMSQSPISSTKYNKEFSLRKAKLDLQRTKPVSSSVNKAKNLSHDAHGKSESLSSINRTDSGRPNARINRGLNMGPKSKPKEPKKPSASNVREVEMQNWKRRKSYDPMKAAMEGRRKAGLAKKNAALSPSHVARSQSFHGSVGLAVSDWSDEEPVISADEGPLY</sequence>
<feature type="compositionally biased region" description="Basic and acidic residues" evidence="1">
    <location>
        <begin position="1025"/>
        <end position="1036"/>
    </location>
</feature>
<feature type="compositionally biased region" description="Basic and acidic residues" evidence="1">
    <location>
        <begin position="900"/>
        <end position="921"/>
    </location>
</feature>
<feature type="compositionally biased region" description="Basic and acidic residues" evidence="1">
    <location>
        <begin position="782"/>
        <end position="791"/>
    </location>
</feature>
<dbReference type="Proteomes" id="UP000078541">
    <property type="component" value="Unassembled WGS sequence"/>
</dbReference>
<feature type="compositionally biased region" description="Basic and acidic residues" evidence="1">
    <location>
        <begin position="816"/>
        <end position="828"/>
    </location>
</feature>
<feature type="region of interest" description="Disordered" evidence="1">
    <location>
        <begin position="463"/>
        <end position="505"/>
    </location>
</feature>
<feature type="region of interest" description="Disordered" evidence="1">
    <location>
        <begin position="405"/>
        <end position="449"/>
    </location>
</feature>
<feature type="compositionally biased region" description="Polar residues" evidence="1">
    <location>
        <begin position="692"/>
        <end position="718"/>
    </location>
</feature>
<evidence type="ECO:0000313" key="3">
    <source>
        <dbReference type="Proteomes" id="UP000078541"/>
    </source>
</evidence>
<organism evidence="2 3">
    <name type="scientific">Trachymyrmex septentrionalis</name>
    <dbReference type="NCBI Taxonomy" id="34720"/>
    <lineage>
        <taxon>Eukaryota</taxon>
        <taxon>Metazoa</taxon>
        <taxon>Ecdysozoa</taxon>
        <taxon>Arthropoda</taxon>
        <taxon>Hexapoda</taxon>
        <taxon>Insecta</taxon>
        <taxon>Pterygota</taxon>
        <taxon>Neoptera</taxon>
        <taxon>Endopterygota</taxon>
        <taxon>Hymenoptera</taxon>
        <taxon>Apocrita</taxon>
        <taxon>Aculeata</taxon>
        <taxon>Formicoidea</taxon>
        <taxon>Formicidae</taxon>
        <taxon>Myrmicinae</taxon>
        <taxon>Trachymyrmex</taxon>
    </lineage>
</organism>
<feature type="compositionally biased region" description="Basic and acidic residues" evidence="1">
    <location>
        <begin position="1048"/>
        <end position="1063"/>
    </location>
</feature>
<feature type="compositionally biased region" description="Polar residues" evidence="1">
    <location>
        <begin position="566"/>
        <end position="576"/>
    </location>
</feature>
<dbReference type="AlphaFoldDB" id="A0A195FDV5"/>